<dbReference type="InterPro" id="IPR000477">
    <property type="entry name" value="RT_dom"/>
</dbReference>
<gene>
    <name evidence="2" type="primary">LOC107828165</name>
</gene>
<accession>A0A1S4DBV3</accession>
<reference evidence="2" key="2">
    <citation type="submission" date="2025-08" db="UniProtKB">
        <authorList>
            <consortium name="RefSeq"/>
        </authorList>
    </citation>
    <scope>IDENTIFICATION</scope>
    <source>
        <tissue evidence="2">Leaf</tissue>
    </source>
</reference>
<dbReference type="PaxDb" id="4097-A0A1S4DBV3"/>
<dbReference type="Proteomes" id="UP000790787">
    <property type="component" value="Chromosome 22"/>
</dbReference>
<sequence length="223" mass="25918">MRRSDGDDSIMWTTTTDCIREAAREVLGVSKGYSGGHRGDWWWNYVVQSKVEAKKATYLKLVENTDEDKRSANRERYKDVRREAKLAVMEAKTIAFGLLYEELRSESGDKKLFSLTKARERKARDLDQVRYIKDEEGRVLMGEVQIKQSWQSYFHRLLNEEGDRNIVLGELGNSESHQDFRYCRRIKVEEVVGAMRKMIRGKAIGPDEIPVEFLRYVGKAGLE</sequence>
<keyword evidence="1" id="KW-1185">Reference proteome</keyword>
<dbReference type="RefSeq" id="XP_016510915.2">
    <property type="nucleotide sequence ID" value="XM_016655429.2"/>
</dbReference>
<dbReference type="AlphaFoldDB" id="A0A1S4DBV3"/>
<evidence type="ECO:0000313" key="1">
    <source>
        <dbReference type="Proteomes" id="UP000790787"/>
    </source>
</evidence>
<evidence type="ECO:0000313" key="2">
    <source>
        <dbReference type="RefSeq" id="XP_016510915.2"/>
    </source>
</evidence>
<protein>
    <submittedName>
        <fullName evidence="2">Uncharacterized protein LOC107828165</fullName>
    </submittedName>
</protein>
<organism evidence="1 2">
    <name type="scientific">Nicotiana tabacum</name>
    <name type="common">Common tobacco</name>
    <dbReference type="NCBI Taxonomy" id="4097"/>
    <lineage>
        <taxon>Eukaryota</taxon>
        <taxon>Viridiplantae</taxon>
        <taxon>Streptophyta</taxon>
        <taxon>Embryophyta</taxon>
        <taxon>Tracheophyta</taxon>
        <taxon>Spermatophyta</taxon>
        <taxon>Magnoliopsida</taxon>
        <taxon>eudicotyledons</taxon>
        <taxon>Gunneridae</taxon>
        <taxon>Pentapetalae</taxon>
        <taxon>asterids</taxon>
        <taxon>lamiids</taxon>
        <taxon>Solanales</taxon>
        <taxon>Solanaceae</taxon>
        <taxon>Nicotianoideae</taxon>
        <taxon>Nicotianeae</taxon>
        <taxon>Nicotiana</taxon>
    </lineage>
</organism>
<dbReference type="KEGG" id="nta:107828165"/>
<dbReference type="OrthoDB" id="1726353at2759"/>
<dbReference type="STRING" id="4097.A0A1S4DBV3"/>
<name>A0A1S4DBV3_TOBAC</name>
<dbReference type="RefSeq" id="XP_016510915.1">
    <property type="nucleotide sequence ID" value="XM_016655429.1"/>
</dbReference>
<proteinExistence type="predicted"/>
<dbReference type="GeneID" id="107828165"/>
<dbReference type="PANTHER" id="PTHR19446">
    <property type="entry name" value="REVERSE TRANSCRIPTASES"/>
    <property type="match status" value="1"/>
</dbReference>
<dbReference type="Pfam" id="PF00078">
    <property type="entry name" value="RVT_1"/>
    <property type="match status" value="1"/>
</dbReference>
<reference evidence="1" key="1">
    <citation type="journal article" date="2014" name="Nat. Commun.">
        <title>The tobacco genome sequence and its comparison with those of tomato and potato.</title>
        <authorList>
            <person name="Sierro N."/>
            <person name="Battey J.N."/>
            <person name="Ouadi S."/>
            <person name="Bakaher N."/>
            <person name="Bovet L."/>
            <person name="Willig A."/>
            <person name="Goepfert S."/>
            <person name="Peitsch M.C."/>
            <person name="Ivanov N.V."/>
        </authorList>
    </citation>
    <scope>NUCLEOTIDE SEQUENCE [LARGE SCALE GENOMIC DNA]</scope>
</reference>